<dbReference type="GeneID" id="72003865"/>
<protein>
    <recommendedName>
        <fullName evidence="1">Protein kinase domain-containing protein</fullName>
    </recommendedName>
</protein>
<accession>A0ABQ8KLG0</accession>
<evidence type="ECO:0000259" key="1">
    <source>
        <dbReference type="SMART" id="SM00220"/>
    </source>
</evidence>
<feature type="domain" description="Protein kinase" evidence="1">
    <location>
        <begin position="79"/>
        <end position="332"/>
    </location>
</feature>
<proteinExistence type="predicted"/>
<keyword evidence="3" id="KW-1185">Reference proteome</keyword>
<name>A0ABQ8KLG0_9APHY</name>
<dbReference type="RefSeq" id="XP_047780917.1">
    <property type="nucleotide sequence ID" value="XM_047923133.1"/>
</dbReference>
<dbReference type="SUPFAM" id="SSF56112">
    <property type="entry name" value="Protein kinase-like (PK-like)"/>
    <property type="match status" value="1"/>
</dbReference>
<dbReference type="EMBL" id="JADCUA010000006">
    <property type="protein sequence ID" value="KAH9839162.1"/>
    <property type="molecule type" value="Genomic_DNA"/>
</dbReference>
<evidence type="ECO:0000313" key="3">
    <source>
        <dbReference type="Proteomes" id="UP000814176"/>
    </source>
</evidence>
<dbReference type="Gene3D" id="1.10.510.10">
    <property type="entry name" value="Transferase(Phosphotransferase) domain 1"/>
    <property type="match status" value="1"/>
</dbReference>
<dbReference type="SMART" id="SM00220">
    <property type="entry name" value="S_TKc"/>
    <property type="match status" value="1"/>
</dbReference>
<evidence type="ECO:0000313" key="2">
    <source>
        <dbReference type="EMBL" id="KAH9839162.1"/>
    </source>
</evidence>
<dbReference type="PANTHER" id="PTHR44167">
    <property type="entry name" value="OVARIAN-SPECIFIC SERINE/THREONINE-PROTEIN KINASE LOK-RELATED"/>
    <property type="match status" value="1"/>
</dbReference>
<dbReference type="InterPro" id="IPR000719">
    <property type="entry name" value="Prot_kinase_dom"/>
</dbReference>
<dbReference type="PANTHER" id="PTHR44167:SF24">
    <property type="entry name" value="SERINE_THREONINE-PROTEIN KINASE CHK2"/>
    <property type="match status" value="1"/>
</dbReference>
<dbReference type="InterPro" id="IPR011009">
    <property type="entry name" value="Kinase-like_dom_sf"/>
</dbReference>
<sequence length="388" mass="44522">MQESSGLDHNRGKAPAKAAITTRTRWVSGQLSSAECIWRDRQPWLEERGYTLRPRYRPDWIPSWKGTDIWSLMCEDGQILIHHNVLDATRISDGTVVMLKSIDSSIHPHEVEIAKTLCSEPLKSDTRNHCVPTIEVLQDPKEEAVSIIVMPFLQTYNEPRFQTIGEAVEFFRQALEGLQFMHENRIAHSDISPFNIRLGPLPLYGPTLAHPSDARKTRDYRKWATPYTRTERPTKYYYVDFGLSRRYNPNDEPPLELPVLGGDKSVPERQGNGHVKLGDPFAADVYYLGSCILLEFLVKYSGLRFMYELVAGMTMSDPQERLTIDQAVRRFAAVESELPRWQCRQRLVSRKEKETLLQRGFRGFGHLLRTTSYVLRGLPAVPTPAPLR</sequence>
<organism evidence="2 3">
    <name type="scientific">Rhodofomes roseus</name>
    <dbReference type="NCBI Taxonomy" id="34475"/>
    <lineage>
        <taxon>Eukaryota</taxon>
        <taxon>Fungi</taxon>
        <taxon>Dikarya</taxon>
        <taxon>Basidiomycota</taxon>
        <taxon>Agaricomycotina</taxon>
        <taxon>Agaricomycetes</taxon>
        <taxon>Polyporales</taxon>
        <taxon>Rhodofomes</taxon>
    </lineage>
</organism>
<comment type="caution">
    <text evidence="2">The sequence shown here is derived from an EMBL/GenBank/DDBJ whole genome shotgun (WGS) entry which is preliminary data.</text>
</comment>
<gene>
    <name evidence="2" type="ORF">C8Q71DRAFT_748236</name>
</gene>
<dbReference type="Proteomes" id="UP000814176">
    <property type="component" value="Unassembled WGS sequence"/>
</dbReference>
<reference evidence="2 3" key="1">
    <citation type="journal article" date="2021" name="Environ. Microbiol.">
        <title>Gene family expansions and transcriptome signatures uncover fungal adaptations to wood decay.</title>
        <authorList>
            <person name="Hage H."/>
            <person name="Miyauchi S."/>
            <person name="Viragh M."/>
            <person name="Drula E."/>
            <person name="Min B."/>
            <person name="Chaduli D."/>
            <person name="Navarro D."/>
            <person name="Favel A."/>
            <person name="Norest M."/>
            <person name="Lesage-Meessen L."/>
            <person name="Balint B."/>
            <person name="Merenyi Z."/>
            <person name="de Eugenio L."/>
            <person name="Morin E."/>
            <person name="Martinez A.T."/>
            <person name="Baldrian P."/>
            <person name="Stursova M."/>
            <person name="Martinez M.J."/>
            <person name="Novotny C."/>
            <person name="Magnuson J.K."/>
            <person name="Spatafora J.W."/>
            <person name="Maurice S."/>
            <person name="Pangilinan J."/>
            <person name="Andreopoulos W."/>
            <person name="LaButti K."/>
            <person name="Hundley H."/>
            <person name="Na H."/>
            <person name="Kuo A."/>
            <person name="Barry K."/>
            <person name="Lipzen A."/>
            <person name="Henrissat B."/>
            <person name="Riley R."/>
            <person name="Ahrendt S."/>
            <person name="Nagy L.G."/>
            <person name="Grigoriev I.V."/>
            <person name="Martin F."/>
            <person name="Rosso M.N."/>
        </authorList>
    </citation>
    <scope>NUCLEOTIDE SEQUENCE [LARGE SCALE GENOMIC DNA]</scope>
    <source>
        <strain evidence="2 3">CIRM-BRFM 1785</strain>
    </source>
</reference>